<dbReference type="Gene3D" id="2.60.40.1120">
    <property type="entry name" value="Carboxypeptidase-like, regulatory domain"/>
    <property type="match status" value="1"/>
</dbReference>
<proteinExistence type="predicted"/>
<evidence type="ECO:0000313" key="2">
    <source>
        <dbReference type="Proteomes" id="UP000030185"/>
    </source>
</evidence>
<evidence type="ECO:0000313" key="1">
    <source>
        <dbReference type="EMBL" id="GAL83554.1"/>
    </source>
</evidence>
<accession>A0A098LAS6</accession>
<dbReference type="Proteomes" id="UP000030185">
    <property type="component" value="Unassembled WGS sequence"/>
</dbReference>
<keyword evidence="2" id="KW-1185">Reference proteome</keyword>
<dbReference type="InterPro" id="IPR037066">
    <property type="entry name" value="Plug_dom_sf"/>
</dbReference>
<reference evidence="1 2" key="1">
    <citation type="submission" date="2014-09" db="EMBL/GenBank/DDBJ databases">
        <title>Sporocytophaga myxococcoides PG-01 genome sequencing.</title>
        <authorList>
            <person name="Liu L."/>
            <person name="Gao P.J."/>
            <person name="Chen G.J."/>
            <person name="Wang L.S."/>
        </authorList>
    </citation>
    <scope>NUCLEOTIDE SEQUENCE [LARGE SCALE GENOMIC DNA]</scope>
    <source>
        <strain evidence="1 2">PG-01</strain>
    </source>
</reference>
<dbReference type="RefSeq" id="WP_045458589.1">
    <property type="nucleotide sequence ID" value="NZ_BBLT01000001.1"/>
</dbReference>
<dbReference type="SUPFAM" id="SSF49464">
    <property type="entry name" value="Carboxypeptidase regulatory domain-like"/>
    <property type="match status" value="1"/>
</dbReference>
<comment type="caution">
    <text evidence="1">The sequence shown here is derived from an EMBL/GenBank/DDBJ whole genome shotgun (WGS) entry which is preliminary data.</text>
</comment>
<dbReference type="eggNOG" id="COG1629">
    <property type="taxonomic scope" value="Bacteria"/>
</dbReference>
<dbReference type="Gene3D" id="2.170.130.10">
    <property type="entry name" value="TonB-dependent receptor, plug domain"/>
    <property type="match status" value="1"/>
</dbReference>
<organism evidence="1 2">
    <name type="scientific">Sporocytophaga myxococcoides</name>
    <dbReference type="NCBI Taxonomy" id="153721"/>
    <lineage>
        <taxon>Bacteria</taxon>
        <taxon>Pseudomonadati</taxon>
        <taxon>Bacteroidota</taxon>
        <taxon>Cytophagia</taxon>
        <taxon>Cytophagales</taxon>
        <taxon>Cytophagaceae</taxon>
        <taxon>Sporocytophaga</taxon>
    </lineage>
</organism>
<dbReference type="OrthoDB" id="1108759at2"/>
<sequence>MGKRIFYFIFLLVISSLAALGQDKGVFSGQVLNEQGKVVPDANVVLYNQQWKPVSQVHSDSEGRFLLYLPGDSVYTIVISFLGFENFAKQITPSERNAGTIVFQLKPDVQMLKHVEVKGKFKEESGGQVSTIKIDPKIPKYLPSAFGDFNKILSTAGLGVVSNSELSSQYGVRGGNFEENLVYVNGIEIYRPFLVRSGQQEGLSFVNPDMVADIEFSAGGWQPRYGDKLSSMLSVKYREPKNLRGTITAGLLNNALYLENSAFKKRLSIAIGARQKSSQYLLKTLPVKGQYKPKFYDIQSYISLDLTKKSRAAEYGKRTTLGLLLSYSKNKYQVFPSRSKVQFGTLNQVMNLTVDFDGKEIMEYETFQSGLVLTHQFTKRFKTEFIVSGVRTIENEGFDVEAGYKLYEVESGPSSNFIPQLNAPLIIRGIGTNFDHGRNSLKASIFNFTHRGYYRLNSKNKVEYGYSLTKEIIDDQLNEYSFTDSAQYITLTRYINTTVDLDSWRNQGYIQNTFSPDSTHILTYGVRLNYWSLNNQLLVSPRLQYGWIPTSRPNLMLRAAAGVYQQPPFYRELRNFDGIVNTNLKAQTSYHFIAGSDLKFMSWGREFKFISEIYYKYLTNVVPYDIDNVRLRYYGQNLARAYATGIDFRVSGEFVKGEQSWFSLSFLRTMEDVQGDDRGYIRRPTDQRVTAAIFFQDHLPNNPTIKMYLNLVFGSGLPFGPPENKNFRAAATAPFYRRVDIGFSKLLSMQDKEVLKKSLFESLWLSIEVLNLLGVNNTISYYWVSDFQNRQFAVPNTLSARFLNVRLIAKF</sequence>
<dbReference type="Pfam" id="PF13620">
    <property type="entry name" value="CarboxypepD_reg"/>
    <property type="match status" value="1"/>
</dbReference>
<dbReference type="AlphaFoldDB" id="A0A098LAS6"/>
<dbReference type="SUPFAM" id="SSF56935">
    <property type="entry name" value="Porins"/>
    <property type="match status" value="1"/>
</dbReference>
<name>A0A098LAS6_9BACT</name>
<gene>
    <name evidence="1" type="ORF">MYP_781</name>
</gene>
<protein>
    <submittedName>
        <fullName evidence="1">Uncharacterized protein</fullName>
    </submittedName>
</protein>
<dbReference type="EMBL" id="BBLT01000001">
    <property type="protein sequence ID" value="GAL83554.1"/>
    <property type="molecule type" value="Genomic_DNA"/>
</dbReference>
<dbReference type="STRING" id="153721.MYP_781"/>
<dbReference type="InterPro" id="IPR008969">
    <property type="entry name" value="CarboxyPept-like_regulatory"/>
</dbReference>